<organism evidence="3 4">
    <name type="scientific">Aciduricibacillus chroicocephali</name>
    <dbReference type="NCBI Taxonomy" id="3054939"/>
    <lineage>
        <taxon>Bacteria</taxon>
        <taxon>Bacillati</taxon>
        <taxon>Bacillota</taxon>
        <taxon>Bacilli</taxon>
        <taxon>Bacillales</taxon>
        <taxon>Bacillaceae</taxon>
        <taxon>Aciduricibacillus</taxon>
    </lineage>
</organism>
<dbReference type="EMBL" id="CP129113">
    <property type="protein sequence ID" value="WLV25696.1"/>
    <property type="molecule type" value="Genomic_DNA"/>
</dbReference>
<dbReference type="InterPro" id="IPR012677">
    <property type="entry name" value="Nucleotide-bd_a/b_plait_sf"/>
</dbReference>
<proteinExistence type="predicted"/>
<dbReference type="InterPro" id="IPR036986">
    <property type="entry name" value="S4_RNA-bd_sf"/>
</dbReference>
<accession>A0ABY9KY85</accession>
<dbReference type="Gene3D" id="3.30.70.330">
    <property type="match status" value="1"/>
</dbReference>
<sequence length="261" mass="29721">MSGLYQHFRKDEHPFIDQALSWISHVELVYESKLTDFLDPREQDILRSLVGLGNDTIRLEFYGANENSERKRAIIAPFYEEPVPDDFQIVVLEAKYPEKFVQLEHRDCLGAFMSLGIDRKKLGDMIVEEGLIQIAVGSEIASYVQANLVSIKHAKIKLTEVSHETFRLTPAHWDESAKTVSSLRLDAVIGEIYNLSRKVAQEAIAKGLVKVNYRLIEDSKFQLQEEDMISLRGEGRSKIIAIKGTTKKDKIRITCARLMPS</sequence>
<dbReference type="InterPro" id="IPR002942">
    <property type="entry name" value="S4_RNA-bd"/>
</dbReference>
<dbReference type="Pfam" id="PF01479">
    <property type="entry name" value="S4"/>
    <property type="match status" value="1"/>
</dbReference>
<evidence type="ECO:0000313" key="3">
    <source>
        <dbReference type="EMBL" id="WLV25696.1"/>
    </source>
</evidence>
<dbReference type="InterPro" id="IPR048443">
    <property type="entry name" value="RqcP2_N"/>
</dbReference>
<name>A0ABY9KY85_9BACI</name>
<dbReference type="InterPro" id="IPR040591">
    <property type="entry name" value="RqcP2_RBD"/>
</dbReference>
<keyword evidence="4" id="KW-1185">Reference proteome</keyword>
<dbReference type="SMART" id="SM00363">
    <property type="entry name" value="S4"/>
    <property type="match status" value="1"/>
</dbReference>
<dbReference type="SUPFAM" id="SSF55174">
    <property type="entry name" value="Alpha-L RNA-binding motif"/>
    <property type="match status" value="1"/>
</dbReference>
<evidence type="ECO:0000259" key="2">
    <source>
        <dbReference type="SMART" id="SM00363"/>
    </source>
</evidence>
<keyword evidence="1" id="KW-0694">RNA-binding</keyword>
<dbReference type="Pfam" id="PF21278">
    <property type="entry name" value="YlmH_1st"/>
    <property type="match status" value="1"/>
</dbReference>
<reference evidence="3" key="1">
    <citation type="submission" date="2023-06" db="EMBL/GenBank/DDBJ databases">
        <title>A Treasure from Seagulls: Isolation and Description of Aciduricobacillus qingdaonensis gen. nov., sp. nov., a Rare Obligately Uric Acid-utilizing Member in the Family Bacillaceae.</title>
        <authorList>
            <person name="Liu W."/>
            <person name="Wang B."/>
        </authorList>
    </citation>
    <scope>NUCLEOTIDE SEQUENCE</scope>
    <source>
        <strain evidence="3">44XB</strain>
    </source>
</reference>
<dbReference type="Proteomes" id="UP001180087">
    <property type="component" value="Chromosome"/>
</dbReference>
<dbReference type="PROSITE" id="PS50889">
    <property type="entry name" value="S4"/>
    <property type="match status" value="1"/>
</dbReference>
<dbReference type="Gene3D" id="3.30.1370.160">
    <property type="match status" value="1"/>
</dbReference>
<dbReference type="Pfam" id="PF17774">
    <property type="entry name" value="YlmH_RBD"/>
    <property type="match status" value="1"/>
</dbReference>
<evidence type="ECO:0000313" key="4">
    <source>
        <dbReference type="Proteomes" id="UP001180087"/>
    </source>
</evidence>
<dbReference type="Gene3D" id="3.10.290.10">
    <property type="entry name" value="RNA-binding S4 domain"/>
    <property type="match status" value="1"/>
</dbReference>
<gene>
    <name evidence="3" type="ORF">QR721_05680</name>
</gene>
<dbReference type="RefSeq" id="WP_348029489.1">
    <property type="nucleotide sequence ID" value="NZ_CP129113.1"/>
</dbReference>
<feature type="domain" description="RNA-binding S4" evidence="2">
    <location>
        <begin position="183"/>
        <end position="240"/>
    </location>
</feature>
<evidence type="ECO:0000256" key="1">
    <source>
        <dbReference type="PROSITE-ProRule" id="PRU00182"/>
    </source>
</evidence>
<dbReference type="CDD" id="cd00165">
    <property type="entry name" value="S4"/>
    <property type="match status" value="1"/>
</dbReference>
<protein>
    <submittedName>
        <fullName evidence="3">RNA-binding protein</fullName>
    </submittedName>
</protein>